<dbReference type="EMBL" id="CAETWZ010000143">
    <property type="protein sequence ID" value="CAB4368392.1"/>
    <property type="molecule type" value="Genomic_DNA"/>
</dbReference>
<dbReference type="AlphaFoldDB" id="A0A6J6AI61"/>
<evidence type="ECO:0000259" key="1">
    <source>
        <dbReference type="Pfam" id="PF01593"/>
    </source>
</evidence>
<feature type="domain" description="Amine oxidase" evidence="1">
    <location>
        <begin position="19"/>
        <end position="410"/>
    </location>
</feature>
<evidence type="ECO:0000313" key="2">
    <source>
        <dbReference type="EMBL" id="CAB4368392.1"/>
    </source>
</evidence>
<organism evidence="2">
    <name type="scientific">freshwater metagenome</name>
    <dbReference type="NCBI Taxonomy" id="449393"/>
    <lineage>
        <taxon>unclassified sequences</taxon>
        <taxon>metagenomes</taxon>
        <taxon>ecological metagenomes</taxon>
    </lineage>
</organism>
<name>A0A6J6AI61_9ZZZZ</name>
<gene>
    <name evidence="2" type="ORF">UFOPK4179_01193</name>
</gene>
<dbReference type="SUPFAM" id="SSF51905">
    <property type="entry name" value="FAD/NAD(P)-binding domain"/>
    <property type="match status" value="1"/>
</dbReference>
<proteinExistence type="predicted"/>
<dbReference type="Gene3D" id="3.50.50.60">
    <property type="entry name" value="FAD/NAD(P)-binding domain"/>
    <property type="match status" value="1"/>
</dbReference>
<dbReference type="InterPro" id="IPR002937">
    <property type="entry name" value="Amino_oxidase"/>
</dbReference>
<accession>A0A6J6AI61</accession>
<protein>
    <submittedName>
        <fullName evidence="2">Unannotated protein</fullName>
    </submittedName>
</protein>
<dbReference type="PRINTS" id="PR00411">
    <property type="entry name" value="PNDRDTASEI"/>
</dbReference>
<reference evidence="2" key="1">
    <citation type="submission" date="2020-05" db="EMBL/GenBank/DDBJ databases">
        <authorList>
            <person name="Chiriac C."/>
            <person name="Salcher M."/>
            <person name="Ghai R."/>
            <person name="Kavagutti S V."/>
        </authorList>
    </citation>
    <scope>NUCLEOTIDE SEQUENCE</scope>
</reference>
<sequence length="418" mass="44585">MTNATLPSSADVVIVGAGLAGLTAARVLEQHGISAVLLEASDGVGGRVRSDEVDGFILDRGFQVMLTAYPEIHRHLDIPALDFRAFEPGALVWREGKGTIVGDPFRRPKTLKSTTFAPIGTWADKARIALLRAKVKSADPQALLRGDDVDTLTALRAAGFSPTMIDRFFRPLVGGIQLDPQLRSSRRMFDIIFRTLATGDSVVPAKGMGQITQQLAASLRTTPLFLNTAVASTTTGSVTLVNGHTITTKAVVVATEGPMASQLLGLPSVGSRSAGCVYFAAPTAPIDGAYVVLDGEGKGPVYNVAVMSHVSPHYAPHGQHLVAAALPGLADGDLEAAARRQLRGWWGSTVDSWRHLRTYRIPHGQPNQDPPFNPRQRVSLGDGLFVCGDHRDTGSIQGAMFSGRRCAEAVSEWVRLQS</sequence>
<dbReference type="PANTHER" id="PTHR42841">
    <property type="entry name" value="AMINE OXIDASE"/>
    <property type="match status" value="1"/>
</dbReference>
<dbReference type="InterPro" id="IPR036188">
    <property type="entry name" value="FAD/NAD-bd_sf"/>
</dbReference>
<dbReference type="Pfam" id="PF01593">
    <property type="entry name" value="Amino_oxidase"/>
    <property type="match status" value="1"/>
</dbReference>
<dbReference type="GO" id="GO:0016491">
    <property type="term" value="F:oxidoreductase activity"/>
    <property type="evidence" value="ECO:0007669"/>
    <property type="project" value="InterPro"/>
</dbReference>